<keyword evidence="1" id="KW-1133">Transmembrane helix</keyword>
<evidence type="ECO:0000313" key="3">
    <source>
        <dbReference type="Proteomes" id="UP000789375"/>
    </source>
</evidence>
<organism evidence="2 3">
    <name type="scientific">Funneliformis mosseae</name>
    <name type="common">Endomycorrhizal fungus</name>
    <name type="synonym">Glomus mosseae</name>
    <dbReference type="NCBI Taxonomy" id="27381"/>
    <lineage>
        <taxon>Eukaryota</taxon>
        <taxon>Fungi</taxon>
        <taxon>Fungi incertae sedis</taxon>
        <taxon>Mucoromycota</taxon>
        <taxon>Glomeromycotina</taxon>
        <taxon>Glomeromycetes</taxon>
        <taxon>Glomerales</taxon>
        <taxon>Glomeraceae</taxon>
        <taxon>Funneliformis</taxon>
    </lineage>
</organism>
<keyword evidence="3" id="KW-1185">Reference proteome</keyword>
<dbReference type="AlphaFoldDB" id="A0A9N9D2Y2"/>
<keyword evidence="1" id="KW-0472">Membrane</keyword>
<accession>A0A9N9D2Y2</accession>
<keyword evidence="1" id="KW-0812">Transmembrane</keyword>
<feature type="transmembrane region" description="Helical" evidence="1">
    <location>
        <begin position="15"/>
        <end position="38"/>
    </location>
</feature>
<reference evidence="2" key="1">
    <citation type="submission" date="2021-06" db="EMBL/GenBank/DDBJ databases">
        <authorList>
            <person name="Kallberg Y."/>
            <person name="Tangrot J."/>
            <person name="Rosling A."/>
        </authorList>
    </citation>
    <scope>NUCLEOTIDE SEQUENCE</scope>
    <source>
        <strain evidence="2">87-6 pot B 2015</strain>
    </source>
</reference>
<name>A0A9N9D2Y2_FUNMO</name>
<protein>
    <submittedName>
        <fullName evidence="2">8013_t:CDS:1</fullName>
    </submittedName>
</protein>
<dbReference type="EMBL" id="CAJVPP010003288">
    <property type="protein sequence ID" value="CAG8625742.1"/>
    <property type="molecule type" value="Genomic_DNA"/>
</dbReference>
<evidence type="ECO:0000313" key="2">
    <source>
        <dbReference type="EMBL" id="CAG8625742.1"/>
    </source>
</evidence>
<evidence type="ECO:0000256" key="1">
    <source>
        <dbReference type="SAM" id="Phobius"/>
    </source>
</evidence>
<gene>
    <name evidence="2" type="ORF">FMOSSE_LOCUS10224</name>
</gene>
<sequence>MYHLKTLNYGRSKSMTMILATYLYVITTNLSSSFKILWKLLDNMEKPDLFEKYANKTPRWADEPFEDDTVMFYNTVCPYPGLRNGTDKGGSMHDPDFKNNPKLSFNKTFIIIYIIVTVRYPEGYFPK</sequence>
<proteinExistence type="predicted"/>
<comment type="caution">
    <text evidence="2">The sequence shown here is derived from an EMBL/GenBank/DDBJ whole genome shotgun (WGS) entry which is preliminary data.</text>
</comment>
<dbReference type="Proteomes" id="UP000789375">
    <property type="component" value="Unassembled WGS sequence"/>
</dbReference>